<keyword evidence="8" id="KW-0732">Signal</keyword>
<evidence type="ECO:0000256" key="1">
    <source>
        <dbReference type="ARBA" id="ARBA00004442"/>
    </source>
</evidence>
<evidence type="ECO:0000313" key="9">
    <source>
        <dbReference type="EMBL" id="WNL28701.1"/>
    </source>
</evidence>
<dbReference type="EMBL" id="CP134853">
    <property type="protein sequence ID" value="WNL28701.1"/>
    <property type="molecule type" value="Genomic_DNA"/>
</dbReference>
<keyword evidence="4" id="KW-1134">Transmembrane beta strand</keyword>
<name>A0AA96DHN1_9BACT</name>
<evidence type="ECO:0000256" key="4">
    <source>
        <dbReference type="ARBA" id="ARBA00022452"/>
    </source>
</evidence>
<comment type="similarity">
    <text evidence="2">Belongs to the outer membrane factor (OMF) (TC 1.B.17) family.</text>
</comment>
<organism evidence="9">
    <name type="scientific">Arcobacter sp. AZ-2023</name>
    <dbReference type="NCBI Taxonomy" id="3074453"/>
    <lineage>
        <taxon>Bacteria</taxon>
        <taxon>Pseudomonadati</taxon>
        <taxon>Campylobacterota</taxon>
        <taxon>Epsilonproteobacteria</taxon>
        <taxon>Campylobacterales</taxon>
        <taxon>Arcobacteraceae</taxon>
        <taxon>Arcobacter</taxon>
    </lineage>
</organism>
<dbReference type="Pfam" id="PF02321">
    <property type="entry name" value="OEP"/>
    <property type="match status" value="2"/>
</dbReference>
<feature type="signal peptide" evidence="8">
    <location>
        <begin position="1"/>
        <end position="18"/>
    </location>
</feature>
<dbReference type="GO" id="GO:0015562">
    <property type="term" value="F:efflux transmembrane transporter activity"/>
    <property type="evidence" value="ECO:0007669"/>
    <property type="project" value="InterPro"/>
</dbReference>
<keyword evidence="5" id="KW-0812">Transmembrane</keyword>
<gene>
    <name evidence="11" type="ORF">RJG58_03200</name>
    <name evidence="12" type="ORF">RMP69_03200</name>
    <name evidence="9" type="ORF">RMQ65_04895</name>
    <name evidence="10" type="ORF">RMQ67_03200</name>
</gene>
<keyword evidence="7" id="KW-0998">Cell outer membrane</keyword>
<reference evidence="9" key="1">
    <citation type="submission" date="2023-09" db="EMBL/GenBank/DDBJ databases">
        <title>Arcobacter tbilisiensis sp. nov. isolated from chicken meat in Tbilisi, Georgia.</title>
        <authorList>
            <person name="Matthias R."/>
            <person name="Zautner A.E."/>
        </authorList>
    </citation>
    <scope>NUCLEOTIDE SEQUENCE</scope>
    <source>
        <strain evidence="11">LEO 101</strain>
        <strain evidence="9">LEO 49</strain>
        <strain evidence="12">LEO 50</strain>
        <strain evidence="10">LEO 53</strain>
    </source>
</reference>
<dbReference type="InterPro" id="IPR051906">
    <property type="entry name" value="TolC-like"/>
</dbReference>
<accession>A0AA96DHN1</accession>
<dbReference type="EMBL" id="CP135131">
    <property type="protein sequence ID" value="WNP40803.1"/>
    <property type="molecule type" value="Genomic_DNA"/>
</dbReference>
<dbReference type="Gene3D" id="1.20.1600.10">
    <property type="entry name" value="Outer membrane efflux proteins (OEP)"/>
    <property type="match status" value="1"/>
</dbReference>
<dbReference type="GO" id="GO:0009279">
    <property type="term" value="C:cell outer membrane"/>
    <property type="evidence" value="ECO:0007669"/>
    <property type="project" value="UniProtKB-SubCell"/>
</dbReference>
<feature type="chain" id="PRO_5041590926" evidence="8">
    <location>
        <begin position="19"/>
        <end position="415"/>
    </location>
</feature>
<dbReference type="InterPro" id="IPR003423">
    <property type="entry name" value="OMP_efflux"/>
</dbReference>
<evidence type="ECO:0000256" key="2">
    <source>
        <dbReference type="ARBA" id="ARBA00007613"/>
    </source>
</evidence>
<dbReference type="AlphaFoldDB" id="A0AA96DHN1"/>
<dbReference type="GO" id="GO:1990281">
    <property type="term" value="C:efflux pump complex"/>
    <property type="evidence" value="ECO:0007669"/>
    <property type="project" value="TreeGrafter"/>
</dbReference>
<evidence type="ECO:0000256" key="7">
    <source>
        <dbReference type="ARBA" id="ARBA00023237"/>
    </source>
</evidence>
<sequence length="415" mass="47079">MKIKLSLIACIFTTISFASEVCQISSDEMLSQLLLKHPSVKMSQEAIKGAKYKVDSAFWNYFPTPSVDFSARDEGRNTTVARVEQPLWTGGKISSKYDIASSKEKESVASFEQNSYGLIETYLSILESYLASKSNIKDLQDGFDNLNSFNDMLDRRVEAGVSSASDKELLKARIDQINSDMILAKNRYKVAKLQLELLLDTQISCDINFKEINRLHSENIEESIEKLLSFHPTLKKGLNEIQTSKYELDSTQASIMPNVSARFEHRDGDLYNKDYDRRNDQNIGYVAFTLTTNAGLSSMSEIQAAKIKTKELEYRQKAMEKELIDGLLSDYNSYEMANSRISIVKESIVSAQNVLESYTRLFLVGKRQWLDLVNTSRELTQYKIELSNLQTTKSILAYKLALKNGQIDLLNGNIK</sequence>
<evidence type="ECO:0000313" key="11">
    <source>
        <dbReference type="EMBL" id="WNP38711.1"/>
    </source>
</evidence>
<evidence type="ECO:0000256" key="8">
    <source>
        <dbReference type="SAM" id="SignalP"/>
    </source>
</evidence>
<proteinExistence type="inferred from homology"/>
<dbReference type="SUPFAM" id="SSF56954">
    <property type="entry name" value="Outer membrane efflux proteins (OEP)"/>
    <property type="match status" value="1"/>
</dbReference>
<evidence type="ECO:0000256" key="3">
    <source>
        <dbReference type="ARBA" id="ARBA00022448"/>
    </source>
</evidence>
<protein>
    <submittedName>
        <fullName evidence="9">TolC family protein</fullName>
    </submittedName>
</protein>
<dbReference type="EMBL" id="CP135130">
    <property type="protein sequence ID" value="WNP38711.1"/>
    <property type="molecule type" value="Genomic_DNA"/>
</dbReference>
<dbReference type="GO" id="GO:0015288">
    <property type="term" value="F:porin activity"/>
    <property type="evidence" value="ECO:0007669"/>
    <property type="project" value="TreeGrafter"/>
</dbReference>
<evidence type="ECO:0000256" key="6">
    <source>
        <dbReference type="ARBA" id="ARBA00023136"/>
    </source>
</evidence>
<keyword evidence="3" id="KW-0813">Transport</keyword>
<dbReference type="EMBL" id="CP134855">
    <property type="protein sequence ID" value="WNL32561.1"/>
    <property type="molecule type" value="Genomic_DNA"/>
</dbReference>
<evidence type="ECO:0000256" key="5">
    <source>
        <dbReference type="ARBA" id="ARBA00022692"/>
    </source>
</evidence>
<dbReference type="PANTHER" id="PTHR30026:SF20">
    <property type="entry name" value="OUTER MEMBRANE PROTEIN TOLC"/>
    <property type="match status" value="1"/>
</dbReference>
<comment type="subcellular location">
    <subcellularLocation>
        <location evidence="1">Cell outer membrane</location>
    </subcellularLocation>
</comment>
<evidence type="ECO:0000313" key="10">
    <source>
        <dbReference type="EMBL" id="WNL32561.1"/>
    </source>
</evidence>
<keyword evidence="6" id="KW-0472">Membrane</keyword>
<evidence type="ECO:0000313" key="12">
    <source>
        <dbReference type="EMBL" id="WNP40803.1"/>
    </source>
</evidence>
<dbReference type="PANTHER" id="PTHR30026">
    <property type="entry name" value="OUTER MEMBRANE PROTEIN TOLC"/>
    <property type="match status" value="1"/>
</dbReference>